<evidence type="ECO:0000313" key="1">
    <source>
        <dbReference type="EMBL" id="KAK8217563.1"/>
    </source>
</evidence>
<proteinExistence type="predicted"/>
<dbReference type="EMBL" id="JAMKPW020000005">
    <property type="protein sequence ID" value="KAK8217563.1"/>
    <property type="molecule type" value="Genomic_DNA"/>
</dbReference>
<reference evidence="1" key="1">
    <citation type="submission" date="2024-02" db="EMBL/GenBank/DDBJ databases">
        <title>Metagenome Assembled Genome of Zalaria obscura JY119.</title>
        <authorList>
            <person name="Vighnesh L."/>
            <person name="Jagadeeshwari U."/>
            <person name="Venkata Ramana C."/>
            <person name="Sasikala C."/>
        </authorList>
    </citation>
    <scope>NUCLEOTIDE SEQUENCE</scope>
    <source>
        <strain evidence="1">JY119</strain>
    </source>
</reference>
<dbReference type="Proteomes" id="UP001320706">
    <property type="component" value="Unassembled WGS sequence"/>
</dbReference>
<protein>
    <submittedName>
        <fullName evidence="1">Uncharacterized protein</fullName>
    </submittedName>
</protein>
<keyword evidence="2" id="KW-1185">Reference proteome</keyword>
<comment type="caution">
    <text evidence="1">The sequence shown here is derived from an EMBL/GenBank/DDBJ whole genome shotgun (WGS) entry which is preliminary data.</text>
</comment>
<evidence type="ECO:0000313" key="2">
    <source>
        <dbReference type="Proteomes" id="UP001320706"/>
    </source>
</evidence>
<accession>A0ACC3SMV1</accession>
<organism evidence="1 2">
    <name type="scientific">Zalaria obscura</name>
    <dbReference type="NCBI Taxonomy" id="2024903"/>
    <lineage>
        <taxon>Eukaryota</taxon>
        <taxon>Fungi</taxon>
        <taxon>Dikarya</taxon>
        <taxon>Ascomycota</taxon>
        <taxon>Pezizomycotina</taxon>
        <taxon>Dothideomycetes</taxon>
        <taxon>Dothideomycetidae</taxon>
        <taxon>Dothideales</taxon>
        <taxon>Zalariaceae</taxon>
        <taxon>Zalaria</taxon>
    </lineage>
</organism>
<gene>
    <name evidence="1" type="ORF">M8818_001321</name>
</gene>
<sequence>MASSSFYASSPTVVLPPQQVPDQYFSNSHYRTDSSMTTPSGQFNNMTMSSLPPTPGSIAGRKRTRGDEHSPEEDNAEDGSISGPPSSPPKSRGEPIYGPGMTLIYPNDPGYYTMDAGSQSGTWVEERPPTLSSSPTRPIAVSRKSQRLDSRAPGLDDIARATQQFAPSRDASVPDPLIDEATRLLGISWVRMDGSEASRISQRAYTRWIQRHYPVLTHVELWFENNAIPGYLVCATNTNTGIKEYWLLSNDLHQAVLVTRNPEELVAKLSQPHRLQMASEMMFANLDAPSPRKEQQDPIDCSAQTGGMDLD</sequence>
<name>A0ACC3SMV1_9PEZI</name>